<keyword evidence="5" id="KW-0131">Cell cycle</keyword>
<evidence type="ECO:0000256" key="3">
    <source>
        <dbReference type="ARBA" id="ARBA00022776"/>
    </source>
</evidence>
<evidence type="ECO:0000313" key="7">
    <source>
        <dbReference type="EMBL" id="ODV65894.1"/>
    </source>
</evidence>
<keyword evidence="4" id="KW-0539">Nucleus</keyword>
<feature type="region of interest" description="Disordered" evidence="6">
    <location>
        <begin position="1240"/>
        <end position="1296"/>
    </location>
</feature>
<organism evidence="7 8">
    <name type="scientific">Hyphopichia burtonii NRRL Y-1933</name>
    <dbReference type="NCBI Taxonomy" id="984485"/>
    <lineage>
        <taxon>Eukaryota</taxon>
        <taxon>Fungi</taxon>
        <taxon>Dikarya</taxon>
        <taxon>Ascomycota</taxon>
        <taxon>Saccharomycotina</taxon>
        <taxon>Pichiomycetes</taxon>
        <taxon>Debaryomycetaceae</taxon>
        <taxon>Hyphopichia</taxon>
    </lineage>
</organism>
<dbReference type="CDD" id="cd19953">
    <property type="entry name" value="PDS5"/>
    <property type="match status" value="1"/>
</dbReference>
<name>A0A1E4RF47_9ASCO</name>
<dbReference type="PANTHER" id="PTHR12663:SF0">
    <property type="entry name" value="PRECOCIOUS DISSOCIATION OF SISTERS 5, ISOFORM A"/>
    <property type="match status" value="1"/>
</dbReference>
<gene>
    <name evidence="7" type="ORF">HYPBUDRAFT_112381</name>
</gene>
<evidence type="ECO:0000256" key="1">
    <source>
        <dbReference type="ARBA" id="ARBA00004123"/>
    </source>
</evidence>
<reference evidence="8" key="1">
    <citation type="submission" date="2016-05" db="EMBL/GenBank/DDBJ databases">
        <title>Comparative genomics of biotechnologically important yeasts.</title>
        <authorList>
            <consortium name="DOE Joint Genome Institute"/>
            <person name="Riley R."/>
            <person name="Haridas S."/>
            <person name="Wolfe K.H."/>
            <person name="Lopes M.R."/>
            <person name="Hittinger C.T."/>
            <person name="Goker M."/>
            <person name="Salamov A."/>
            <person name="Wisecaver J."/>
            <person name="Long T.M."/>
            <person name="Aerts A.L."/>
            <person name="Barry K."/>
            <person name="Choi C."/>
            <person name="Clum A."/>
            <person name="Coughlan A.Y."/>
            <person name="Deshpande S."/>
            <person name="Douglass A.P."/>
            <person name="Hanson S.J."/>
            <person name="Klenk H.-P."/>
            <person name="Labutti K."/>
            <person name="Lapidus A."/>
            <person name="Lindquist E."/>
            <person name="Lipzen A."/>
            <person name="Meier-Kolthoff J.P."/>
            <person name="Ohm R.A."/>
            <person name="Otillar R.P."/>
            <person name="Pangilinan J."/>
            <person name="Peng Y."/>
            <person name="Rokas A."/>
            <person name="Rosa C.A."/>
            <person name="Scheuner C."/>
            <person name="Sibirny A.A."/>
            <person name="Slot J.C."/>
            <person name="Stielow J.B."/>
            <person name="Sun H."/>
            <person name="Kurtzman C.P."/>
            <person name="Blackwell M."/>
            <person name="Grigoriev I.V."/>
            <person name="Jeffries T.W."/>
        </authorList>
    </citation>
    <scope>NUCLEOTIDE SEQUENCE [LARGE SCALE GENOMIC DNA]</scope>
    <source>
        <strain evidence="8">NRRL Y-1933</strain>
    </source>
</reference>
<dbReference type="GO" id="GO:0007076">
    <property type="term" value="P:mitotic chromosome condensation"/>
    <property type="evidence" value="ECO:0007669"/>
    <property type="project" value="EnsemblFungi"/>
</dbReference>
<dbReference type="GO" id="GO:0005829">
    <property type="term" value="C:cytosol"/>
    <property type="evidence" value="ECO:0007669"/>
    <property type="project" value="EnsemblFungi"/>
</dbReference>
<dbReference type="SUPFAM" id="SSF48371">
    <property type="entry name" value="ARM repeat"/>
    <property type="match status" value="1"/>
</dbReference>
<proteinExistence type="predicted"/>
<dbReference type="GO" id="GO:0007130">
    <property type="term" value="P:synaptonemal complex assembly"/>
    <property type="evidence" value="ECO:0007669"/>
    <property type="project" value="EnsemblFungi"/>
</dbReference>
<dbReference type="GO" id="GO:0035808">
    <property type="term" value="C:meiotic recombination initiation complex"/>
    <property type="evidence" value="ECO:0007669"/>
    <property type="project" value="EnsemblFungi"/>
</dbReference>
<evidence type="ECO:0000256" key="2">
    <source>
        <dbReference type="ARBA" id="ARBA00022618"/>
    </source>
</evidence>
<dbReference type="InterPro" id="IPR016024">
    <property type="entry name" value="ARM-type_fold"/>
</dbReference>
<keyword evidence="2" id="KW-0132">Cell division</keyword>
<dbReference type="GO" id="GO:0007064">
    <property type="term" value="P:mitotic sister chromatid cohesion"/>
    <property type="evidence" value="ECO:0007669"/>
    <property type="project" value="EnsemblFungi"/>
</dbReference>
<feature type="region of interest" description="Disordered" evidence="6">
    <location>
        <begin position="571"/>
        <end position="590"/>
    </location>
</feature>
<comment type="subcellular location">
    <subcellularLocation>
        <location evidence="1">Nucleus</location>
    </subcellularLocation>
</comment>
<evidence type="ECO:0008006" key="9">
    <source>
        <dbReference type="Google" id="ProtNLM"/>
    </source>
</evidence>
<dbReference type="STRING" id="984485.A0A1E4RF47"/>
<dbReference type="GO" id="GO:0051301">
    <property type="term" value="P:cell division"/>
    <property type="evidence" value="ECO:0007669"/>
    <property type="project" value="UniProtKB-KW"/>
</dbReference>
<dbReference type="RefSeq" id="XP_020074961.1">
    <property type="nucleotide sequence ID" value="XM_020218898.1"/>
</dbReference>
<dbReference type="InterPro" id="IPR039776">
    <property type="entry name" value="Pds5"/>
</dbReference>
<evidence type="ECO:0000256" key="5">
    <source>
        <dbReference type="ARBA" id="ARBA00023306"/>
    </source>
</evidence>
<dbReference type="Proteomes" id="UP000095085">
    <property type="component" value="Unassembled WGS sequence"/>
</dbReference>
<dbReference type="InterPro" id="IPR011989">
    <property type="entry name" value="ARM-like"/>
</dbReference>
<dbReference type="GeneID" id="30993448"/>
<dbReference type="Pfam" id="PF20168">
    <property type="entry name" value="PDS5"/>
    <property type="match status" value="1"/>
</dbReference>
<dbReference type="GO" id="GO:0000785">
    <property type="term" value="C:chromatin"/>
    <property type="evidence" value="ECO:0007669"/>
    <property type="project" value="TreeGrafter"/>
</dbReference>
<dbReference type="GO" id="GO:0140588">
    <property type="term" value="P:chromatin looping"/>
    <property type="evidence" value="ECO:0007669"/>
    <property type="project" value="EnsemblFungi"/>
</dbReference>
<sequence>MAEQVSRLSFKKAIVPTVQKGISTKELLNRLQTLSDELSAVNQDNVDIESYKKVSADLVNKKLLKNSNIGIQAYVCCCISDILRIFAPDAPYTAGQLTSIFEVFFLQLKLLGEKENPYFLQQNYLLKRLAEVKSIILITDLPESEALIRLLFHMFYELSSKGFPSRLEPLVSDILAEVIGESESIPMDVLKLILSTFLTNSGNSYSITASSNSNISSPGFNFSLHICEANVHKMSRQVTQYFSEMLNETINPDSNQADASVINEKAFKTLEKIHSLCIQIWRSVPELLGSVMGLINDELNTDNEKIRVLATTTIGSMIGSSSDVDNTAGFTIAHKSTWINWLSKTMDVSPLVRAKWVEQLPDIINGAKSSSSAITLELRNGLTKCLVDANDKVRFIACRSVERLNFEVFTSVICSKVIMNTFFNLIREKNADIRKRAIRILSDIYDRYYNSVSNNVVINFGDHKEEEISELESMISEGIPNHILALNYINDKDITMFVDIILSEKLLPFEVNTIKRVDRLAHFYSSLSDKSKASFTAICKRQQKQADALQHLISLGEEYAKLTSTNDSITNKENIKQTRKSSDDDDDAPSVEARKTTIINKLEKIMKWISVSYPVGLNTHSCLDRFVNLKNYRFFNLVKFCISPESDYKTIKNSIKELLTKLNDPKNIKSEDIRISVTTADMVSNFKILLYRASTIIYNKANVAELINYSKDYKHQWSSVSNELLENISSIVPDVFKFHIKSLTDLIITGEQQNDSGFNPRANNLRTIYHFIKKFPDCFPKETDFVETLKSIATTGTPREAKYSIKILGLSQRKEFYASEIANSIFPLDLDNRNLCTHLSSIAEIYLVDSFAVETFTDDINTLLIGSILRSNRLDKDQEADFADDVWIDDINLDQDYQKYSVVNEKLLTIRIFVNRIRALASSSEHSQSYTSEGSLRDVIAKPLKLLTVIIASSGELIKQTPDTKKTPESIKQKLRLYAGYYILKLAKYPNLQLYITQDVINRLSGLLHDENENIRVEFSKKLETNLWNGQLSENFLHLIFLMALEPKSSLKNQVTTWILSSHKRCIEQKDIKFERVLTRLIHCIAHNDTFKKFMSDETESYNKRQVKAYTYALELIMFYLNTIAKQDNISLLYYFASRVKQYRDATIDQSLYKEDTFSEAVLNTYRIAELCQLSIQVLNESKRWSMQTWPGKIKLYADLYSPMESYEEAQKIISTVYLDDGTQAELRFIIKKKLNQSSKRKLTSSNEPSKPKKLKKDKVEVAPSRKSTRSTNKVSYTEEPGSDSDEGASEDDSLE</sequence>
<dbReference type="Gene3D" id="1.25.10.10">
    <property type="entry name" value="Leucine-rich Repeat Variant"/>
    <property type="match status" value="1"/>
</dbReference>
<keyword evidence="8" id="KW-1185">Reference proteome</keyword>
<feature type="compositionally biased region" description="Basic and acidic residues" evidence="6">
    <location>
        <begin position="573"/>
        <end position="582"/>
    </location>
</feature>
<keyword evidence="3" id="KW-0498">Mitosis</keyword>
<accession>A0A1E4RF47</accession>
<dbReference type="GO" id="GO:0006302">
    <property type="term" value="P:double-strand break repair"/>
    <property type="evidence" value="ECO:0007669"/>
    <property type="project" value="EnsemblFungi"/>
</dbReference>
<evidence type="ECO:0000256" key="4">
    <source>
        <dbReference type="ARBA" id="ARBA00023242"/>
    </source>
</evidence>
<evidence type="ECO:0000313" key="8">
    <source>
        <dbReference type="Proteomes" id="UP000095085"/>
    </source>
</evidence>
<dbReference type="PANTHER" id="PTHR12663">
    <property type="entry name" value="ANDROGEN INDUCED INHIBITOR OF PROLIFERATION AS3 / PDS5-RELATED"/>
    <property type="match status" value="1"/>
</dbReference>
<dbReference type="GO" id="GO:0042138">
    <property type="term" value="P:meiotic DNA double-strand break formation"/>
    <property type="evidence" value="ECO:0007669"/>
    <property type="project" value="EnsemblFungi"/>
</dbReference>
<dbReference type="GO" id="GO:0005198">
    <property type="term" value="F:structural molecule activity"/>
    <property type="evidence" value="ECO:0007669"/>
    <property type="project" value="EnsemblFungi"/>
</dbReference>
<feature type="compositionally biased region" description="Acidic residues" evidence="6">
    <location>
        <begin position="1281"/>
        <end position="1296"/>
    </location>
</feature>
<protein>
    <recommendedName>
        <fullName evidence="9">ARM repeat-containing protein</fullName>
    </recommendedName>
</protein>
<dbReference type="EMBL" id="KV454543">
    <property type="protein sequence ID" value="ODV65894.1"/>
    <property type="molecule type" value="Genomic_DNA"/>
</dbReference>
<evidence type="ECO:0000256" key="6">
    <source>
        <dbReference type="SAM" id="MobiDB-lite"/>
    </source>
</evidence>
<dbReference type="OrthoDB" id="200660at2759"/>